<protein>
    <submittedName>
        <fullName evidence="1">Uncharacterized protein</fullName>
    </submittedName>
</protein>
<dbReference type="Proteomes" id="UP000005580">
    <property type="component" value="Unassembled WGS sequence"/>
</dbReference>
<accession>E7RPN3</accession>
<sequence length="538" mass="60545">MLPLAGLLLFTACASEDTADNRQQESDLKGLTAFSVEEKTPATRTAGEYTGTGVKFYWTRYDVLWVQDNPPHFESDYKNDIADQLTASGTDRTSRAKFWFRGSYTAPQYLVYYGGDNTISWPGRVTIANKQKQDKPNYATGLGLYGDCGTGIARRQDNGNYSFMIDHKSSYVTFMPYTKQKGIANTRLEKITVTADKAISGEFKFDNDNGIDLSSRPATTATNSSIELTLNNFPIPLTAPDAAANAAVMVIAPGTYSKLTVEYTIYDDNGYPHIGTGVRGTITKEYSNVTFTAGKNKEISQQLELPEYPADTYYMWDAAVGQHYWKGYEWNGPNPQQPPFINLLNYPYPKDNTDPRWHREFPNGFTPNADNTAAAYSCKDCPNVNELYWYVTKGDPYRDYSYWISMDHLFQGGTWLKKLSVIAAEEGKSVADLKNASPDGKDYRTEILNPIPQIAHINQGKLTDTSNYFYLPDLGFYNQTGTPGGEGYYWSSTPVFRWNDVPPKFDGIAYSMILYGTWMELQTNTVETGLSQRWPTDR</sequence>
<reference evidence="1" key="1">
    <citation type="submission" date="2011-01" db="EMBL/GenBank/DDBJ databases">
        <authorList>
            <person name="Muzny D."/>
            <person name="Qin X."/>
            <person name="Buhay C."/>
            <person name="Dugan-Rocha S."/>
            <person name="Ding Y."/>
            <person name="Chen G."/>
            <person name="Hawes A."/>
            <person name="Holder M."/>
            <person name="Jhangiani S."/>
            <person name="Johnson A."/>
            <person name="Khan Z."/>
            <person name="Li Z."/>
            <person name="Liu W."/>
            <person name="Liu X."/>
            <person name="Perez L."/>
            <person name="Shen H."/>
            <person name="Wang Q."/>
            <person name="Watt J."/>
            <person name="Xi L."/>
            <person name="Xin Y."/>
            <person name="Zhou J."/>
            <person name="Deng J."/>
            <person name="Jiang H."/>
            <person name="Liu Y."/>
            <person name="Qu J."/>
            <person name="Song X.-Z."/>
            <person name="Zhang L."/>
            <person name="Villasana D."/>
            <person name="Johnson A."/>
            <person name="Liu J."/>
            <person name="Liyanage D."/>
            <person name="Lorensuhewa L."/>
            <person name="Robinson T."/>
            <person name="Song A."/>
            <person name="Song B.-B."/>
            <person name="Dinh H."/>
            <person name="Thornton R."/>
            <person name="Coyle M."/>
            <person name="Francisco L."/>
            <person name="Jackson L."/>
            <person name="Javaid M."/>
            <person name="Korchina V."/>
            <person name="Kovar C."/>
            <person name="Mata R."/>
            <person name="Mathew T."/>
            <person name="Ngo R."/>
            <person name="Nguyen L."/>
            <person name="Nguyen N."/>
            <person name="Okwuonu G."/>
            <person name="Ongeri F."/>
            <person name="Pham C."/>
            <person name="Simmons D."/>
            <person name="Wilczek-Boney K."/>
            <person name="Hale W."/>
            <person name="Jakkamsetti A."/>
            <person name="Pham P."/>
            <person name="Ruth R."/>
            <person name="San Lucas F."/>
            <person name="Warren J."/>
            <person name="Zhang J."/>
            <person name="Zhao Z."/>
            <person name="Zhou C."/>
            <person name="Zhu D."/>
            <person name="Lee S."/>
            <person name="Bess C."/>
            <person name="Blankenburg K."/>
            <person name="Forbes L."/>
            <person name="Fu Q."/>
            <person name="Gubbala S."/>
            <person name="Hirani K."/>
            <person name="Jayaseelan J.C."/>
            <person name="Lara F."/>
            <person name="Munidasa M."/>
            <person name="Palculict T."/>
            <person name="Patil S."/>
            <person name="Pu L.-L."/>
            <person name="Saada N."/>
            <person name="Tang L."/>
            <person name="Weissenberger G."/>
            <person name="Zhu Y."/>
            <person name="Hemphill L."/>
            <person name="Shang Y."/>
            <person name="Youmans B."/>
            <person name="Ayvaz T."/>
            <person name="Ross M."/>
            <person name="Santibanez J."/>
            <person name="Aqrawi P."/>
            <person name="Gross S."/>
            <person name="Joshi V."/>
            <person name="Fowler G."/>
            <person name="Nazareth L."/>
            <person name="Reid J."/>
            <person name="Worley K."/>
            <person name="Petrosino J."/>
            <person name="Highlander S."/>
            <person name="Gibbs R."/>
        </authorList>
    </citation>
    <scope>NUCLEOTIDE SEQUENCE [LARGE SCALE GENOMIC DNA]</scope>
    <source>
        <strain evidence="1">ATCC 33269</strain>
    </source>
</reference>
<name>E7RPN3_9BACT</name>
<gene>
    <name evidence="1" type="ORF">HMPREF0663_11134</name>
</gene>
<keyword evidence="2" id="KW-1185">Reference proteome</keyword>
<dbReference type="AlphaFoldDB" id="E7RPN3"/>
<dbReference type="HOGENOM" id="CLU_035806_0_0_10"/>
<evidence type="ECO:0000313" key="1">
    <source>
        <dbReference type="EMBL" id="EFZ37076.1"/>
    </source>
</evidence>
<proteinExistence type="predicted"/>
<organism evidence="1 2">
    <name type="scientific">Hoylesella oralis ATCC 33269</name>
    <dbReference type="NCBI Taxonomy" id="873533"/>
    <lineage>
        <taxon>Bacteria</taxon>
        <taxon>Pseudomonadati</taxon>
        <taxon>Bacteroidota</taxon>
        <taxon>Bacteroidia</taxon>
        <taxon>Bacteroidales</taxon>
        <taxon>Prevotellaceae</taxon>
        <taxon>Hoylesella</taxon>
    </lineage>
</organism>
<comment type="caution">
    <text evidence="1">The sequence shown here is derived from an EMBL/GenBank/DDBJ whole genome shotgun (WGS) entry which is preliminary data.</text>
</comment>
<dbReference type="EMBL" id="AEPE02000004">
    <property type="protein sequence ID" value="EFZ37076.1"/>
    <property type="molecule type" value="Genomic_DNA"/>
</dbReference>
<evidence type="ECO:0000313" key="2">
    <source>
        <dbReference type="Proteomes" id="UP000005580"/>
    </source>
</evidence>